<evidence type="ECO:0000313" key="3">
    <source>
        <dbReference type="Proteomes" id="UP000176420"/>
    </source>
</evidence>
<sequence>MTNATVTTIHFVPGVASHKYFLLNYLYPLYAVLLLTTFASHFILLIIKIKKEKIAYRKNEFRYLLLALSFPVCFSLFTNLILPLIISYVYKGQADPSPLYNMGPSSTVFFSSITAYVILRHRLMDIQIILKRNAAVLIIPAITALILVLLIKLFIPQTTIINIALLFGFITAVFFYPIKKIIKQEYIDLYCYSAYEKKLLAKTESPRKFVKLLVSQCMRRLPVKNCEFIIYNHASGSFQTIYPENKHKKYSLDEPWIHFFSSNDEIFPIDNMSVHNLAEKTKKSLDKLFATTQGVIALPFKIDGRLLGMMMFSERIDGEKHNNKNINFLQNFEEDHVRLLWGILQMEYHVYTGMKNKMHLSDSFTFKP</sequence>
<keyword evidence="1" id="KW-1133">Transmembrane helix</keyword>
<feature type="transmembrane region" description="Helical" evidence="1">
    <location>
        <begin position="61"/>
        <end position="90"/>
    </location>
</feature>
<proteinExistence type="predicted"/>
<organism evidence="2 3">
    <name type="scientific">Candidatus Kerfeldbacteria bacterium RIFOXYB2_FULL_38_14</name>
    <dbReference type="NCBI Taxonomy" id="1798547"/>
    <lineage>
        <taxon>Bacteria</taxon>
        <taxon>Candidatus Kerfeldiibacteriota</taxon>
    </lineage>
</organism>
<feature type="transmembrane region" description="Helical" evidence="1">
    <location>
        <begin position="27"/>
        <end position="49"/>
    </location>
</feature>
<evidence type="ECO:0000256" key="1">
    <source>
        <dbReference type="SAM" id="Phobius"/>
    </source>
</evidence>
<comment type="caution">
    <text evidence="2">The sequence shown here is derived from an EMBL/GenBank/DDBJ whole genome shotgun (WGS) entry which is preliminary data.</text>
</comment>
<feature type="transmembrane region" description="Helical" evidence="1">
    <location>
        <begin position="160"/>
        <end position="178"/>
    </location>
</feature>
<keyword evidence="1" id="KW-0812">Transmembrane</keyword>
<gene>
    <name evidence="2" type="ORF">A2319_03350</name>
</gene>
<accession>A0A1G2BGH7</accession>
<dbReference type="Proteomes" id="UP000176420">
    <property type="component" value="Unassembled WGS sequence"/>
</dbReference>
<feature type="transmembrane region" description="Helical" evidence="1">
    <location>
        <begin position="134"/>
        <end position="154"/>
    </location>
</feature>
<evidence type="ECO:0000313" key="2">
    <source>
        <dbReference type="EMBL" id="OGY88328.1"/>
    </source>
</evidence>
<protein>
    <submittedName>
        <fullName evidence="2">Uncharacterized protein</fullName>
    </submittedName>
</protein>
<dbReference type="AlphaFoldDB" id="A0A1G2BGH7"/>
<feature type="transmembrane region" description="Helical" evidence="1">
    <location>
        <begin position="102"/>
        <end position="119"/>
    </location>
</feature>
<dbReference type="EMBL" id="MHKI01000002">
    <property type="protein sequence ID" value="OGY88328.1"/>
    <property type="molecule type" value="Genomic_DNA"/>
</dbReference>
<reference evidence="2 3" key="1">
    <citation type="journal article" date="2016" name="Nat. Commun.">
        <title>Thousands of microbial genomes shed light on interconnected biogeochemical processes in an aquifer system.</title>
        <authorList>
            <person name="Anantharaman K."/>
            <person name="Brown C.T."/>
            <person name="Hug L.A."/>
            <person name="Sharon I."/>
            <person name="Castelle C.J."/>
            <person name="Probst A.J."/>
            <person name="Thomas B.C."/>
            <person name="Singh A."/>
            <person name="Wilkins M.J."/>
            <person name="Karaoz U."/>
            <person name="Brodie E.L."/>
            <person name="Williams K.H."/>
            <person name="Hubbard S.S."/>
            <person name="Banfield J.F."/>
        </authorList>
    </citation>
    <scope>NUCLEOTIDE SEQUENCE [LARGE SCALE GENOMIC DNA]</scope>
</reference>
<keyword evidence="1" id="KW-0472">Membrane</keyword>
<name>A0A1G2BGH7_9BACT</name>